<dbReference type="RefSeq" id="WP_157023089.1">
    <property type="nucleotide sequence ID" value="NZ_WQLV01000008.1"/>
</dbReference>
<protein>
    <submittedName>
        <fullName evidence="1">Uncharacterized protein</fullName>
    </submittedName>
</protein>
<keyword evidence="2" id="KW-1185">Reference proteome</keyword>
<dbReference type="AlphaFoldDB" id="A0A6L6WGP2"/>
<accession>A0A6L6WGP2</accession>
<proteinExistence type="predicted"/>
<name>A0A6L6WGP2_9RHOB</name>
<sequence length="166" mass="18016">MTYTIRGTEVFADVVEDENGTVVQVSFALNAPTPAHVEVAALAKNLMVARQETQDGVLREWVEEVPHANFFPVAVELVPAERDANGEMITEPVMDTSYSVNVTIVGDLVRKVDENGRFLWEILLLEWMGSGAETTVNDKVPGLAMSGVSLIDMSKVQTPQGAVALT</sequence>
<reference evidence="1 2" key="1">
    <citation type="submission" date="2019-12" db="EMBL/GenBank/DDBJ databases">
        <authorList>
            <person name="Zhang Y.-J."/>
        </authorList>
    </citation>
    <scope>NUCLEOTIDE SEQUENCE [LARGE SCALE GENOMIC DNA]</scope>
    <source>
        <strain evidence="1 2">CY05</strain>
    </source>
</reference>
<gene>
    <name evidence="1" type="ORF">GO984_13680</name>
</gene>
<comment type="caution">
    <text evidence="1">The sequence shown here is derived from an EMBL/GenBank/DDBJ whole genome shotgun (WGS) entry which is preliminary data.</text>
</comment>
<organism evidence="1 2">
    <name type="scientific">Parasedimentitalea huanghaiensis</name>
    <dbReference type="NCBI Taxonomy" id="2682100"/>
    <lineage>
        <taxon>Bacteria</taxon>
        <taxon>Pseudomonadati</taxon>
        <taxon>Pseudomonadota</taxon>
        <taxon>Alphaproteobacteria</taxon>
        <taxon>Rhodobacterales</taxon>
        <taxon>Paracoccaceae</taxon>
        <taxon>Parasedimentitalea</taxon>
    </lineage>
</organism>
<evidence type="ECO:0000313" key="1">
    <source>
        <dbReference type="EMBL" id="MVO16864.1"/>
    </source>
</evidence>
<dbReference type="EMBL" id="WQLV01000008">
    <property type="protein sequence ID" value="MVO16864.1"/>
    <property type="molecule type" value="Genomic_DNA"/>
</dbReference>
<dbReference type="Proteomes" id="UP000478892">
    <property type="component" value="Unassembled WGS sequence"/>
</dbReference>
<evidence type="ECO:0000313" key="2">
    <source>
        <dbReference type="Proteomes" id="UP000478892"/>
    </source>
</evidence>